<evidence type="ECO:0000313" key="2">
    <source>
        <dbReference type="EMBL" id="AKJ04697.1"/>
    </source>
</evidence>
<evidence type="ECO:0000313" key="4">
    <source>
        <dbReference type="Proteomes" id="UP000035579"/>
    </source>
</evidence>
<evidence type="ECO:0000313" key="5">
    <source>
        <dbReference type="Proteomes" id="UP000256345"/>
    </source>
</evidence>
<gene>
    <name evidence="2" type="ORF">AA314_06323</name>
    <name evidence="3" type="ORF">ATI61_101224</name>
</gene>
<evidence type="ECO:0000256" key="1">
    <source>
        <dbReference type="SAM" id="MobiDB-lite"/>
    </source>
</evidence>
<dbReference type="AlphaFoldDB" id="A0AAC8TG31"/>
<reference evidence="2 4" key="1">
    <citation type="submission" date="2015-05" db="EMBL/GenBank/DDBJ databases">
        <title>Genome assembly of Archangium gephyra DSM 2261.</title>
        <authorList>
            <person name="Sharma G."/>
            <person name="Subramanian S."/>
        </authorList>
    </citation>
    <scope>NUCLEOTIDE SEQUENCE [LARGE SCALE GENOMIC DNA]</scope>
    <source>
        <strain evidence="2 4">DSM 2261</strain>
    </source>
</reference>
<sequence length="270" mass="29123">MPHRTPDWLLERIALGELPPEELAAARARLASEPGGLERLAMLEADDGATLAKLPPSQVAAEVERRRRVVEASRSRSASTPPRRWLPAVALGVPVAAGLALLMLFSRRELPEESRPQQAVLLETTRTKGLEPKLLIHRQTAGAPEPLADSARVRAGDVLQLSYVSGGRPYGAVLSVDGRGAVTLHAPESPAGPLELKGGTVPLPSAYALDDAPAFERFFFVTSDVPFDMNALMESARQLAREPERARREPLPLPPSLSQSSLLLEKGPRT</sequence>
<keyword evidence="5" id="KW-1185">Reference proteome</keyword>
<dbReference type="EMBL" id="CP011509">
    <property type="protein sequence ID" value="AKJ04697.1"/>
    <property type="molecule type" value="Genomic_DNA"/>
</dbReference>
<protein>
    <submittedName>
        <fullName evidence="2">ActD</fullName>
    </submittedName>
</protein>
<proteinExistence type="predicted"/>
<dbReference type="Proteomes" id="UP000256345">
    <property type="component" value="Unassembled WGS sequence"/>
</dbReference>
<organism evidence="2 4">
    <name type="scientific">Archangium gephyra</name>
    <dbReference type="NCBI Taxonomy" id="48"/>
    <lineage>
        <taxon>Bacteria</taxon>
        <taxon>Pseudomonadati</taxon>
        <taxon>Myxococcota</taxon>
        <taxon>Myxococcia</taxon>
        <taxon>Myxococcales</taxon>
        <taxon>Cystobacterineae</taxon>
        <taxon>Archangiaceae</taxon>
        <taxon>Archangium</taxon>
    </lineage>
</organism>
<dbReference type="Proteomes" id="UP000035579">
    <property type="component" value="Chromosome"/>
</dbReference>
<dbReference type="RefSeq" id="WP_047858438.1">
    <property type="nucleotide sequence ID" value="NZ_CP011509.1"/>
</dbReference>
<evidence type="ECO:0000313" key="3">
    <source>
        <dbReference type="EMBL" id="REG37244.1"/>
    </source>
</evidence>
<accession>A0AAC8TG31</accession>
<feature type="compositionally biased region" description="Basic and acidic residues" evidence="1">
    <location>
        <begin position="240"/>
        <end position="250"/>
    </location>
</feature>
<dbReference type="KEGG" id="age:AA314_06323"/>
<feature type="compositionally biased region" description="Low complexity" evidence="1">
    <location>
        <begin position="256"/>
        <end position="270"/>
    </location>
</feature>
<feature type="region of interest" description="Disordered" evidence="1">
    <location>
        <begin position="240"/>
        <end position="270"/>
    </location>
</feature>
<reference evidence="3 5" key="2">
    <citation type="submission" date="2018-08" db="EMBL/GenBank/DDBJ databases">
        <title>Genomic Encyclopedia of Archaeal and Bacterial Type Strains, Phase II (KMG-II): from individual species to whole genera.</title>
        <authorList>
            <person name="Goeker M."/>
        </authorList>
    </citation>
    <scope>NUCLEOTIDE SEQUENCE [LARGE SCALE GENOMIC DNA]</scope>
    <source>
        <strain evidence="3 5">DSM 2261</strain>
    </source>
</reference>
<name>A0AAC8TG31_9BACT</name>
<dbReference type="EMBL" id="QUMU01000001">
    <property type="protein sequence ID" value="REG37244.1"/>
    <property type="molecule type" value="Genomic_DNA"/>
</dbReference>